<feature type="coiled-coil region" evidence="1">
    <location>
        <begin position="45"/>
        <end position="79"/>
    </location>
</feature>
<gene>
    <name evidence="2" type="ORF">AOQ84DRAFT_382020</name>
</gene>
<dbReference type="EMBL" id="KV750822">
    <property type="protein sequence ID" value="OCL03050.1"/>
    <property type="molecule type" value="Genomic_DNA"/>
</dbReference>
<evidence type="ECO:0000313" key="3">
    <source>
        <dbReference type="Proteomes" id="UP000250140"/>
    </source>
</evidence>
<evidence type="ECO:0000313" key="2">
    <source>
        <dbReference type="EMBL" id="OCL03050.1"/>
    </source>
</evidence>
<organism evidence="2 3">
    <name type="scientific">Glonium stellatum</name>
    <dbReference type="NCBI Taxonomy" id="574774"/>
    <lineage>
        <taxon>Eukaryota</taxon>
        <taxon>Fungi</taxon>
        <taxon>Dikarya</taxon>
        <taxon>Ascomycota</taxon>
        <taxon>Pezizomycotina</taxon>
        <taxon>Dothideomycetes</taxon>
        <taxon>Pleosporomycetidae</taxon>
        <taxon>Gloniales</taxon>
        <taxon>Gloniaceae</taxon>
        <taxon>Glonium</taxon>
    </lineage>
</organism>
<dbReference type="AlphaFoldDB" id="A0A8E2JMP4"/>
<keyword evidence="3" id="KW-1185">Reference proteome</keyword>
<name>A0A8E2JMP4_9PEZI</name>
<dbReference type="Gene3D" id="1.10.520.60">
    <property type="match status" value="1"/>
</dbReference>
<reference evidence="2 3" key="1">
    <citation type="journal article" date="2016" name="Nat. Commun.">
        <title>Ectomycorrhizal ecology is imprinted in the genome of the dominant symbiotic fungus Cenococcum geophilum.</title>
        <authorList>
            <consortium name="DOE Joint Genome Institute"/>
            <person name="Peter M."/>
            <person name="Kohler A."/>
            <person name="Ohm R.A."/>
            <person name="Kuo A."/>
            <person name="Krutzmann J."/>
            <person name="Morin E."/>
            <person name="Arend M."/>
            <person name="Barry K.W."/>
            <person name="Binder M."/>
            <person name="Choi C."/>
            <person name="Clum A."/>
            <person name="Copeland A."/>
            <person name="Grisel N."/>
            <person name="Haridas S."/>
            <person name="Kipfer T."/>
            <person name="LaButti K."/>
            <person name="Lindquist E."/>
            <person name="Lipzen A."/>
            <person name="Maire R."/>
            <person name="Meier B."/>
            <person name="Mihaltcheva S."/>
            <person name="Molinier V."/>
            <person name="Murat C."/>
            <person name="Poggeler S."/>
            <person name="Quandt C.A."/>
            <person name="Sperisen C."/>
            <person name="Tritt A."/>
            <person name="Tisserant E."/>
            <person name="Crous P.W."/>
            <person name="Henrissat B."/>
            <person name="Nehls U."/>
            <person name="Egli S."/>
            <person name="Spatafora J.W."/>
            <person name="Grigoriev I.V."/>
            <person name="Martin F.M."/>
        </authorList>
    </citation>
    <scope>NUCLEOTIDE SEQUENCE [LARGE SCALE GENOMIC DNA]</scope>
    <source>
        <strain evidence="2 3">CBS 207.34</strain>
    </source>
</reference>
<keyword evidence="1" id="KW-0175">Coiled coil</keyword>
<sequence length="136" mass="15311">MTSSAEKYHNPTTSNMLEEFLPWSPSSAELANFCTAIPPFNSHFNHTHCGQAESLETKVEQLQEQLKDVHAKLEGLNADMEAIEEWVNKVSSWGTSLTKTLKPFIEQMQTIEERSAGKINTVKAWIEETGVKEKGM</sequence>
<accession>A0A8E2JMP4</accession>
<proteinExistence type="predicted"/>
<evidence type="ECO:0000256" key="1">
    <source>
        <dbReference type="SAM" id="Coils"/>
    </source>
</evidence>
<protein>
    <submittedName>
        <fullName evidence="2">Uncharacterized protein</fullName>
    </submittedName>
</protein>
<dbReference type="Proteomes" id="UP000250140">
    <property type="component" value="Unassembled WGS sequence"/>
</dbReference>